<reference evidence="2 3" key="1">
    <citation type="submission" date="2010-05" db="EMBL/GenBank/DDBJ databases">
        <title>The Genome Sequence of Thecamonas trahens ATCC 50062.</title>
        <authorList>
            <consortium name="The Broad Institute Genome Sequencing Platform"/>
            <person name="Russ C."/>
            <person name="Cuomo C."/>
            <person name="Shea T."/>
            <person name="Young S.K."/>
            <person name="Zeng Q."/>
            <person name="Koehrsen M."/>
            <person name="Haas B."/>
            <person name="Borodovsky M."/>
            <person name="Guigo R."/>
            <person name="Alvarado L."/>
            <person name="Berlin A."/>
            <person name="Bochicchio J."/>
            <person name="Borenstein D."/>
            <person name="Chapman S."/>
            <person name="Chen Z."/>
            <person name="Freedman E."/>
            <person name="Gellesch M."/>
            <person name="Goldberg J."/>
            <person name="Griggs A."/>
            <person name="Gujja S."/>
            <person name="Heilman E."/>
            <person name="Heiman D."/>
            <person name="Hepburn T."/>
            <person name="Howarth C."/>
            <person name="Jen D."/>
            <person name="Larson L."/>
            <person name="Mehta T."/>
            <person name="Park D."/>
            <person name="Pearson M."/>
            <person name="Roberts A."/>
            <person name="Saif S."/>
            <person name="Shenoy N."/>
            <person name="Sisk P."/>
            <person name="Stolte C."/>
            <person name="Sykes S."/>
            <person name="Thomson T."/>
            <person name="Walk T."/>
            <person name="White J."/>
            <person name="Yandava C."/>
            <person name="Burger G."/>
            <person name="Gray M.W."/>
            <person name="Holland P.W.H."/>
            <person name="King N."/>
            <person name="Lang F.B.F."/>
            <person name="Roger A.J."/>
            <person name="Ruiz-Trillo I."/>
            <person name="Lander E."/>
            <person name="Nusbaum C."/>
        </authorList>
    </citation>
    <scope>NUCLEOTIDE SEQUENCE [LARGE SCALE GENOMIC DNA]</scope>
    <source>
        <strain evidence="2 3">ATCC 50062</strain>
    </source>
</reference>
<gene>
    <name evidence="2" type="ORF">AMSG_01863</name>
</gene>
<evidence type="ECO:0000256" key="1">
    <source>
        <dbReference type="SAM" id="MobiDB-lite"/>
    </source>
</evidence>
<evidence type="ECO:0000313" key="3">
    <source>
        <dbReference type="Proteomes" id="UP000054408"/>
    </source>
</evidence>
<protein>
    <submittedName>
        <fullName evidence="2">Uncharacterized protein</fullName>
    </submittedName>
</protein>
<feature type="region of interest" description="Disordered" evidence="1">
    <location>
        <begin position="302"/>
        <end position="367"/>
    </location>
</feature>
<sequence length="531" mass="57649">MASAQAPFATDAAYSPQRWDADRGVAPTPAPGPAAGYSTSYSQHNDNDYDYGQHNDYYAATAAPAPRAAANRAATPPPRTVAVRDAHASSGNPLVWRPAGARDYDPQLDCLETANRQARRTRERRHVPGDDRPAYLTSPYASTEPGFTAPYDVAYVSDRDTTARQAMPEVDYGFGHRSALDAERRMTAADAPNADLWHADHNPLVWAPNSRPDAAARAAQAAELDAARRARTHTRGMRHYAGHDRAPPGSPPHATAPYATEAHNAQAYWDAGMETPSRTVDDSTAGYNSRAASSHGYSVAAALHSQPSSSSSDLVARLQEEQAAAARRQAAQAEEQAARQAPPARPQTAQAAAPRPRSPQELNAFGYPPGPMDRYLVELEKTGPSQYASEFRTYTPSEMVEYSGVAYRHQPLKRYVVDEPTDYRSTYQIMASAVPDPVSHSPRPATAHGAPSEVTARTHKERGSRRAWYDQPGMAGRALVREPNDPPPSEIYVTEAKANFTADALNKPKARSSAPFRNRFKSAASRGPLMI</sequence>
<dbReference type="Proteomes" id="UP000054408">
    <property type="component" value="Unassembled WGS sequence"/>
</dbReference>
<feature type="region of interest" description="Disordered" evidence="1">
    <location>
        <begin position="117"/>
        <end position="143"/>
    </location>
</feature>
<feature type="region of interest" description="Disordered" evidence="1">
    <location>
        <begin position="435"/>
        <end position="491"/>
    </location>
</feature>
<evidence type="ECO:0000313" key="2">
    <source>
        <dbReference type="EMBL" id="KNC55596.1"/>
    </source>
</evidence>
<name>A0A0L0DU85_THETB</name>
<feature type="region of interest" description="Disordered" evidence="1">
    <location>
        <begin position="504"/>
        <end position="531"/>
    </location>
</feature>
<feature type="region of interest" description="Disordered" evidence="1">
    <location>
        <begin position="1"/>
        <end position="100"/>
    </location>
</feature>
<dbReference type="EMBL" id="GL349439">
    <property type="protein sequence ID" value="KNC55596.1"/>
    <property type="molecule type" value="Genomic_DNA"/>
</dbReference>
<dbReference type="GeneID" id="25561586"/>
<dbReference type="AlphaFoldDB" id="A0A0L0DU85"/>
<dbReference type="RefSeq" id="XP_013761369.1">
    <property type="nucleotide sequence ID" value="XM_013905915.1"/>
</dbReference>
<feature type="compositionally biased region" description="Low complexity" evidence="1">
    <location>
        <begin position="59"/>
        <end position="74"/>
    </location>
</feature>
<organism evidence="2 3">
    <name type="scientific">Thecamonas trahens ATCC 50062</name>
    <dbReference type="NCBI Taxonomy" id="461836"/>
    <lineage>
        <taxon>Eukaryota</taxon>
        <taxon>Apusozoa</taxon>
        <taxon>Apusomonadida</taxon>
        <taxon>Apusomonadidae</taxon>
        <taxon>Thecamonas</taxon>
    </lineage>
</organism>
<keyword evidence="3" id="KW-1185">Reference proteome</keyword>
<accession>A0A0L0DU85</accession>
<feature type="compositionally biased region" description="Low complexity" evidence="1">
    <location>
        <begin position="321"/>
        <end position="361"/>
    </location>
</feature>
<proteinExistence type="predicted"/>